<keyword evidence="3" id="KW-1185">Reference proteome</keyword>
<evidence type="ECO:0000256" key="1">
    <source>
        <dbReference type="SAM" id="MobiDB-lite"/>
    </source>
</evidence>
<name>A0ABN9UBN2_9DINO</name>
<protein>
    <submittedName>
        <fullName evidence="2">Uncharacterized protein</fullName>
    </submittedName>
</protein>
<sequence length="173" mass="18855">MQVITHLVAKGREIKKEQLSELVEPPEGTGENETMIPVDMLGFGDHHFEDVDHAVEKLGVKATAEAFLKSRECFDKFKAGVPERGLVGLGPPARAADRRRVEGGAGGRRGDRLRDAGRRRGAALQEGEGGVTRHPFGPSAPLCCATCRRACAFGRARQATSRRRRRMNQTPTA</sequence>
<dbReference type="Proteomes" id="UP001189429">
    <property type="component" value="Unassembled WGS sequence"/>
</dbReference>
<reference evidence="2" key="1">
    <citation type="submission" date="2023-10" db="EMBL/GenBank/DDBJ databases">
        <authorList>
            <person name="Chen Y."/>
            <person name="Shah S."/>
            <person name="Dougan E. K."/>
            <person name="Thang M."/>
            <person name="Chan C."/>
        </authorList>
    </citation>
    <scope>NUCLEOTIDE SEQUENCE [LARGE SCALE GENOMIC DNA]</scope>
</reference>
<feature type="non-terminal residue" evidence="2">
    <location>
        <position position="173"/>
    </location>
</feature>
<proteinExistence type="predicted"/>
<gene>
    <name evidence="2" type="ORF">PCOR1329_LOCUS46518</name>
</gene>
<accession>A0ABN9UBN2</accession>
<feature type="compositionally biased region" description="Basic and acidic residues" evidence="1">
    <location>
        <begin position="95"/>
        <end position="118"/>
    </location>
</feature>
<comment type="caution">
    <text evidence="2">The sequence shown here is derived from an EMBL/GenBank/DDBJ whole genome shotgun (WGS) entry which is preliminary data.</text>
</comment>
<feature type="region of interest" description="Disordered" evidence="1">
    <location>
        <begin position="89"/>
        <end position="135"/>
    </location>
</feature>
<organism evidence="2 3">
    <name type="scientific">Prorocentrum cordatum</name>
    <dbReference type="NCBI Taxonomy" id="2364126"/>
    <lineage>
        <taxon>Eukaryota</taxon>
        <taxon>Sar</taxon>
        <taxon>Alveolata</taxon>
        <taxon>Dinophyceae</taxon>
        <taxon>Prorocentrales</taxon>
        <taxon>Prorocentraceae</taxon>
        <taxon>Prorocentrum</taxon>
    </lineage>
</organism>
<evidence type="ECO:0000313" key="3">
    <source>
        <dbReference type="Proteomes" id="UP001189429"/>
    </source>
</evidence>
<evidence type="ECO:0000313" key="2">
    <source>
        <dbReference type="EMBL" id="CAK0856040.1"/>
    </source>
</evidence>
<dbReference type="EMBL" id="CAUYUJ010015596">
    <property type="protein sequence ID" value="CAK0856040.1"/>
    <property type="molecule type" value="Genomic_DNA"/>
</dbReference>